<protein>
    <submittedName>
        <fullName evidence="2">Uncharacterized protein</fullName>
    </submittedName>
</protein>
<organism evidence="2 3">
    <name type="scientific">Linnemannia schmuckeri</name>
    <dbReference type="NCBI Taxonomy" id="64567"/>
    <lineage>
        <taxon>Eukaryota</taxon>
        <taxon>Fungi</taxon>
        <taxon>Fungi incertae sedis</taxon>
        <taxon>Mucoromycota</taxon>
        <taxon>Mortierellomycotina</taxon>
        <taxon>Mortierellomycetes</taxon>
        <taxon>Mortierellales</taxon>
        <taxon>Mortierellaceae</taxon>
        <taxon>Linnemannia</taxon>
    </lineage>
</organism>
<dbReference type="AlphaFoldDB" id="A0A9P5RQD6"/>
<feature type="compositionally biased region" description="Polar residues" evidence="1">
    <location>
        <begin position="67"/>
        <end position="88"/>
    </location>
</feature>
<feature type="compositionally biased region" description="Pro residues" evidence="1">
    <location>
        <begin position="1"/>
        <end position="23"/>
    </location>
</feature>
<comment type="caution">
    <text evidence="2">The sequence shown here is derived from an EMBL/GenBank/DDBJ whole genome shotgun (WGS) entry which is preliminary data.</text>
</comment>
<feature type="compositionally biased region" description="Polar residues" evidence="1">
    <location>
        <begin position="97"/>
        <end position="106"/>
    </location>
</feature>
<evidence type="ECO:0000313" key="3">
    <source>
        <dbReference type="Proteomes" id="UP000748756"/>
    </source>
</evidence>
<keyword evidence="3" id="KW-1185">Reference proteome</keyword>
<feature type="compositionally biased region" description="Low complexity" evidence="1">
    <location>
        <begin position="46"/>
        <end position="58"/>
    </location>
</feature>
<dbReference type="Gene3D" id="3.90.228.10">
    <property type="match status" value="1"/>
</dbReference>
<feature type="compositionally biased region" description="Low complexity" evidence="1">
    <location>
        <begin position="122"/>
        <end position="137"/>
    </location>
</feature>
<gene>
    <name evidence="2" type="ORF">BG015_001360</name>
</gene>
<proteinExistence type="predicted"/>
<dbReference type="EMBL" id="JAAAUQ010001244">
    <property type="protein sequence ID" value="KAF9141217.1"/>
    <property type="molecule type" value="Genomic_DNA"/>
</dbReference>
<sequence>MASYTSPPPSNPGSWIPPPPPSQPSATYSPTKSTSPYQPAPELRPRPGQQQQQQQQYAPPLPPSQQRLNTPSSASLGSMSPQSNTSSPIPAYPGQRPLSSGTNLTPSPLGPSPQRTTPRKMTAGSSPLAASSPLATAHTRPSRIKPKADMPTTLPPESVCECFICHSVSPYSQQPPPEIPMNQRAELSRLGSTCPSIHLFCLASRLPMSLPLDTTQKSPLTRSILDYFYSTWISDDNEMRGPRVQCLNFIPIHPITASCFDRYLEGQSWNKRICRPLWHAADLRCKLGMEGMYRNCMQDKCASCFIFNDGYEDAIAKNKYVYLSPNSSLAHNHLASTRLAPSGSNADMNADPSNKVQCMILTFAAVGRSYDVPPSGLKMKRPPKGSDVVHRQVEVYRGGSEGEAGSTTLSEEYGVFAADAMVPLAMILYKVV</sequence>
<dbReference type="Proteomes" id="UP000748756">
    <property type="component" value="Unassembled WGS sequence"/>
</dbReference>
<evidence type="ECO:0000313" key="2">
    <source>
        <dbReference type="EMBL" id="KAF9141217.1"/>
    </source>
</evidence>
<name>A0A9P5RQD6_9FUNG</name>
<feature type="region of interest" description="Disordered" evidence="1">
    <location>
        <begin position="1"/>
        <end position="151"/>
    </location>
</feature>
<evidence type="ECO:0000256" key="1">
    <source>
        <dbReference type="SAM" id="MobiDB-lite"/>
    </source>
</evidence>
<reference evidence="2" key="1">
    <citation type="journal article" date="2020" name="Fungal Divers.">
        <title>Resolving the Mortierellaceae phylogeny through synthesis of multi-gene phylogenetics and phylogenomics.</title>
        <authorList>
            <person name="Vandepol N."/>
            <person name="Liber J."/>
            <person name="Desiro A."/>
            <person name="Na H."/>
            <person name="Kennedy M."/>
            <person name="Barry K."/>
            <person name="Grigoriev I.V."/>
            <person name="Miller A.N."/>
            <person name="O'Donnell K."/>
            <person name="Stajich J.E."/>
            <person name="Bonito G."/>
        </authorList>
    </citation>
    <scope>NUCLEOTIDE SEQUENCE</scope>
    <source>
        <strain evidence="2">NRRL 6426</strain>
    </source>
</reference>
<accession>A0A9P5RQD6</accession>
<dbReference type="OrthoDB" id="2354674at2759"/>